<evidence type="ECO:0000256" key="6">
    <source>
        <dbReference type="SAM" id="Phobius"/>
    </source>
</evidence>
<feature type="transmembrane region" description="Helical" evidence="6">
    <location>
        <begin position="177"/>
        <end position="200"/>
    </location>
</feature>
<evidence type="ECO:0000313" key="7">
    <source>
        <dbReference type="EMBL" id="KAG2224429.1"/>
    </source>
</evidence>
<dbReference type="PANTHER" id="PTHR19282">
    <property type="entry name" value="TETRASPANIN"/>
    <property type="match status" value="1"/>
</dbReference>
<keyword evidence="4 6" id="KW-0472">Membrane</keyword>
<dbReference type="GO" id="GO:0016020">
    <property type="term" value="C:membrane"/>
    <property type="evidence" value="ECO:0007669"/>
    <property type="project" value="UniProtKB-SubCell"/>
</dbReference>
<dbReference type="Pfam" id="PF00335">
    <property type="entry name" value="Tetraspanin"/>
    <property type="match status" value="1"/>
</dbReference>
<sequence length="284" mass="31491">MAATCCARLSKWYMITTNLLFACLGLAFIAFGVIGNKSGFKGATLFPDGVFKQVAILGAIIGVASIIGILGAFVKRKWILYIYMLIVIVALVYQVVIGVKIYQKGANPPAYVAPLWSQAKDSYRASLQNEFSCCGYNNAMDQPAVTEKCDPKSGHISSDPPCYDALKNYVDTAFGRFYIVLFAALAVEVLALTNAITVLCTRSIYREEDEEERARRRKSGIRLDDMSADTPTTVGSHNNYNTADMNNYYGNQHGAYKESSNAYSHDSYDAYNQQNAYQTQGRYY</sequence>
<protein>
    <recommendedName>
        <fullName evidence="9">Tetraspanin family-domain-containing protein</fullName>
    </recommendedName>
</protein>
<feature type="compositionally biased region" description="Polar residues" evidence="5">
    <location>
        <begin position="229"/>
        <end position="239"/>
    </location>
</feature>
<dbReference type="Proteomes" id="UP000646827">
    <property type="component" value="Unassembled WGS sequence"/>
</dbReference>
<reference evidence="7 8" key="1">
    <citation type="submission" date="2020-12" db="EMBL/GenBank/DDBJ databases">
        <title>Metabolic potential, ecology and presence of endohyphal bacteria is reflected in genomic diversity of Mucoromycotina.</title>
        <authorList>
            <person name="Muszewska A."/>
            <person name="Okrasinska A."/>
            <person name="Steczkiewicz K."/>
            <person name="Drgas O."/>
            <person name="Orlowska M."/>
            <person name="Perlinska-Lenart U."/>
            <person name="Aleksandrzak-Piekarczyk T."/>
            <person name="Szatraj K."/>
            <person name="Zielenkiewicz U."/>
            <person name="Pilsyk S."/>
            <person name="Malc E."/>
            <person name="Mieczkowski P."/>
            <person name="Kruszewska J.S."/>
            <person name="Biernat P."/>
            <person name="Pawlowska J."/>
        </authorList>
    </citation>
    <scope>NUCLEOTIDE SEQUENCE [LARGE SCALE GENOMIC DNA]</scope>
    <source>
        <strain evidence="7 8">CBS 142.35</strain>
    </source>
</reference>
<dbReference type="InterPro" id="IPR008952">
    <property type="entry name" value="Tetraspanin_EC2_sf"/>
</dbReference>
<evidence type="ECO:0000256" key="1">
    <source>
        <dbReference type="ARBA" id="ARBA00004141"/>
    </source>
</evidence>
<feature type="transmembrane region" description="Helical" evidence="6">
    <location>
        <begin position="12"/>
        <end position="34"/>
    </location>
</feature>
<proteinExistence type="predicted"/>
<feature type="transmembrane region" description="Helical" evidence="6">
    <location>
        <begin position="80"/>
        <end position="102"/>
    </location>
</feature>
<gene>
    <name evidence="7" type="ORF">INT45_002968</name>
</gene>
<evidence type="ECO:0008006" key="9">
    <source>
        <dbReference type="Google" id="ProtNLM"/>
    </source>
</evidence>
<feature type="transmembrane region" description="Helical" evidence="6">
    <location>
        <begin position="54"/>
        <end position="73"/>
    </location>
</feature>
<evidence type="ECO:0000256" key="3">
    <source>
        <dbReference type="ARBA" id="ARBA00022989"/>
    </source>
</evidence>
<evidence type="ECO:0000256" key="2">
    <source>
        <dbReference type="ARBA" id="ARBA00022692"/>
    </source>
</evidence>
<comment type="subcellular location">
    <subcellularLocation>
        <location evidence="1">Membrane</location>
        <topology evidence="1">Multi-pass membrane protein</topology>
    </subcellularLocation>
</comment>
<name>A0A8H7S6D4_9FUNG</name>
<comment type="caution">
    <text evidence="7">The sequence shown here is derived from an EMBL/GenBank/DDBJ whole genome shotgun (WGS) entry which is preliminary data.</text>
</comment>
<dbReference type="AlphaFoldDB" id="A0A8H7S6D4"/>
<evidence type="ECO:0000256" key="5">
    <source>
        <dbReference type="SAM" id="MobiDB-lite"/>
    </source>
</evidence>
<dbReference type="InterPro" id="IPR018499">
    <property type="entry name" value="Tetraspanin/Peripherin"/>
</dbReference>
<keyword evidence="8" id="KW-1185">Reference proteome</keyword>
<keyword evidence="3 6" id="KW-1133">Transmembrane helix</keyword>
<keyword evidence="2 6" id="KW-0812">Transmembrane</keyword>
<dbReference type="SUPFAM" id="SSF48652">
    <property type="entry name" value="Tetraspanin"/>
    <property type="match status" value="1"/>
</dbReference>
<evidence type="ECO:0000256" key="4">
    <source>
        <dbReference type="ARBA" id="ARBA00023136"/>
    </source>
</evidence>
<organism evidence="7 8">
    <name type="scientific">Circinella minor</name>
    <dbReference type="NCBI Taxonomy" id="1195481"/>
    <lineage>
        <taxon>Eukaryota</taxon>
        <taxon>Fungi</taxon>
        <taxon>Fungi incertae sedis</taxon>
        <taxon>Mucoromycota</taxon>
        <taxon>Mucoromycotina</taxon>
        <taxon>Mucoromycetes</taxon>
        <taxon>Mucorales</taxon>
        <taxon>Lichtheimiaceae</taxon>
        <taxon>Circinella</taxon>
    </lineage>
</organism>
<dbReference type="EMBL" id="JAEPRB010000043">
    <property type="protein sequence ID" value="KAG2224429.1"/>
    <property type="molecule type" value="Genomic_DNA"/>
</dbReference>
<evidence type="ECO:0000313" key="8">
    <source>
        <dbReference type="Proteomes" id="UP000646827"/>
    </source>
</evidence>
<dbReference type="OrthoDB" id="2279611at2759"/>
<feature type="region of interest" description="Disordered" evidence="5">
    <location>
        <begin position="209"/>
        <end position="239"/>
    </location>
</feature>
<accession>A0A8H7S6D4</accession>